<dbReference type="Gene3D" id="1.25.40.10">
    <property type="entry name" value="Tetratricopeptide repeat domain"/>
    <property type="match status" value="1"/>
</dbReference>
<dbReference type="InterPro" id="IPR025139">
    <property type="entry name" value="DUF4062"/>
</dbReference>
<gene>
    <name evidence="5" type="ORF">Cci01nite_13590</name>
</gene>
<feature type="domain" description="DUF4062" evidence="3">
    <location>
        <begin position="22"/>
        <end position="101"/>
    </location>
</feature>
<evidence type="ECO:0008006" key="7">
    <source>
        <dbReference type="Google" id="ProtNLM"/>
    </source>
</evidence>
<feature type="domain" description="Winged helix-turn-helix" evidence="4">
    <location>
        <begin position="462"/>
        <end position="531"/>
    </location>
</feature>
<feature type="compositionally biased region" description="Low complexity" evidence="1">
    <location>
        <begin position="174"/>
        <end position="188"/>
    </location>
</feature>
<dbReference type="SUPFAM" id="SSF48452">
    <property type="entry name" value="TPR-like"/>
    <property type="match status" value="1"/>
</dbReference>
<dbReference type="InterPro" id="IPR041664">
    <property type="entry name" value="AAA_16"/>
</dbReference>
<evidence type="ECO:0000259" key="4">
    <source>
        <dbReference type="Pfam" id="PF25872"/>
    </source>
</evidence>
<dbReference type="PANTHER" id="PTHR47691">
    <property type="entry name" value="REGULATOR-RELATED"/>
    <property type="match status" value="1"/>
</dbReference>
<evidence type="ECO:0000313" key="6">
    <source>
        <dbReference type="Proteomes" id="UP000659904"/>
    </source>
</evidence>
<dbReference type="PRINTS" id="PR00364">
    <property type="entry name" value="DISEASERSIST"/>
</dbReference>
<comment type="caution">
    <text evidence="5">The sequence shown here is derived from an EMBL/GenBank/DDBJ whole genome shotgun (WGS) entry which is preliminary data.</text>
</comment>
<dbReference type="Proteomes" id="UP000659904">
    <property type="component" value="Unassembled WGS sequence"/>
</dbReference>
<dbReference type="Pfam" id="PF13191">
    <property type="entry name" value="AAA_16"/>
    <property type="match status" value="1"/>
</dbReference>
<dbReference type="EMBL" id="BONH01000004">
    <property type="protein sequence ID" value="GIF96265.1"/>
    <property type="molecule type" value="Genomic_DNA"/>
</dbReference>
<name>A0A8J3NXC3_9ACTN</name>
<sequence>MDLPVGGAAHHTHIRTPDQRLRVFVSSTLRELAAERRAVERAITAMRLTPVMFELGARPHPPRDLYRAYLAQSDVFVGLYWQEYGWVGPDMAVSGLQDELELSRDLPRLLYVKTPAADRDPRLADMLAGVEQEAATSYRLFTTATELGRLVRDDLATLLSERFAAGASAADAPPAAARARPAAADAQPMAPPRGPRLLPLGATSLVGREPAIEEVAALLDRPEVRLVTLTGPGGIGKSRLALAVAERIGERFAEGAVFVSLAEFTRPEPALAAIGRAVGASIGAGPSPLDAVVEHLGDGRWLIVLDNVEQVDLAHSIDELLTRCPGTVVVATSRRVLRLRAEWEYEVQPLAVPDAPDTMTLPELAAAPAVALFAERARAVRRGFALTDANVGAVVRICRLLDGIPLAIELASARIRLKDPEILLEKLTDSLGVLGTGPVDLPERQRTLRATVEWSIGILPDVERRLLQTMAVFVDGWTVDAAAHVADLPEHETLEMIDTLHQHSLVHVDITEAGPRSRLLVIVRDFAAEQLSTRDDGPEVHRRHAEYFRQLAGRADHPLRGSGQREWGERLQTEAGNLSAAVRWHLAHDPGPLPHLFRQLWPFWSLWEHLAEIRPWVRRLADDLDSFDLESQVEVLWTAAVLGDNTGDDASALWAYERLGPLLDRIGDPFLRAMAHLAMSWTAPLADDLDRALREALASLDLFRGLDEPFWTALVLTATGTMECNLGRHDDAAVHLAEADELARRIDNAWLCAWIRSQRGIMAVEIGHPQQARELLDQGLTLGLQANNVRSLTLCLAGYAQLAADNGDFARAALLGCAADALRRRTGIHLWPMLRRHREQRHAQMRAALGDERYEQVCAAGGRLGHREAIAAVNGELDLDAAVTSS</sequence>
<dbReference type="AlphaFoldDB" id="A0A8J3NXC3"/>
<dbReference type="Gene3D" id="3.40.50.300">
    <property type="entry name" value="P-loop containing nucleotide triphosphate hydrolases"/>
    <property type="match status" value="1"/>
</dbReference>
<dbReference type="InterPro" id="IPR011990">
    <property type="entry name" value="TPR-like_helical_dom_sf"/>
</dbReference>
<evidence type="ECO:0000259" key="2">
    <source>
        <dbReference type="Pfam" id="PF13191"/>
    </source>
</evidence>
<dbReference type="InterPro" id="IPR058852">
    <property type="entry name" value="HTH_77"/>
</dbReference>
<dbReference type="Pfam" id="PF13271">
    <property type="entry name" value="DUF4062"/>
    <property type="match status" value="1"/>
</dbReference>
<evidence type="ECO:0000313" key="5">
    <source>
        <dbReference type="EMBL" id="GIF96265.1"/>
    </source>
</evidence>
<dbReference type="Pfam" id="PF25872">
    <property type="entry name" value="HTH_77"/>
    <property type="match status" value="1"/>
</dbReference>
<dbReference type="InterPro" id="IPR027417">
    <property type="entry name" value="P-loop_NTPase"/>
</dbReference>
<feature type="region of interest" description="Disordered" evidence="1">
    <location>
        <begin position="174"/>
        <end position="194"/>
    </location>
</feature>
<protein>
    <recommendedName>
        <fullName evidence="7">ATPase</fullName>
    </recommendedName>
</protein>
<dbReference type="PANTHER" id="PTHR47691:SF3">
    <property type="entry name" value="HTH-TYPE TRANSCRIPTIONAL REGULATOR RV0890C-RELATED"/>
    <property type="match status" value="1"/>
</dbReference>
<dbReference type="RefSeq" id="WP_120320706.1">
    <property type="nucleotide sequence ID" value="NZ_BONH01000004.1"/>
</dbReference>
<dbReference type="SUPFAM" id="SSF52540">
    <property type="entry name" value="P-loop containing nucleoside triphosphate hydrolases"/>
    <property type="match status" value="1"/>
</dbReference>
<proteinExistence type="predicted"/>
<keyword evidence="6" id="KW-1185">Reference proteome</keyword>
<reference evidence="5 6" key="1">
    <citation type="submission" date="2021-01" db="EMBL/GenBank/DDBJ databases">
        <title>Whole genome shotgun sequence of Catellatospora citrea NBRC 14495.</title>
        <authorList>
            <person name="Komaki H."/>
            <person name="Tamura T."/>
        </authorList>
    </citation>
    <scope>NUCLEOTIDE SEQUENCE [LARGE SCALE GENOMIC DNA]</scope>
    <source>
        <strain evidence="5 6">NBRC 14495</strain>
    </source>
</reference>
<evidence type="ECO:0000259" key="3">
    <source>
        <dbReference type="Pfam" id="PF13271"/>
    </source>
</evidence>
<evidence type="ECO:0000256" key="1">
    <source>
        <dbReference type="SAM" id="MobiDB-lite"/>
    </source>
</evidence>
<organism evidence="5 6">
    <name type="scientific">Catellatospora citrea</name>
    <dbReference type="NCBI Taxonomy" id="53366"/>
    <lineage>
        <taxon>Bacteria</taxon>
        <taxon>Bacillati</taxon>
        <taxon>Actinomycetota</taxon>
        <taxon>Actinomycetes</taxon>
        <taxon>Micromonosporales</taxon>
        <taxon>Micromonosporaceae</taxon>
        <taxon>Catellatospora</taxon>
    </lineage>
</organism>
<feature type="domain" description="Orc1-like AAA ATPase" evidence="2">
    <location>
        <begin position="205"/>
        <end position="287"/>
    </location>
</feature>
<accession>A0A8J3NXC3</accession>